<dbReference type="InterPro" id="IPR013123">
    <property type="entry name" value="SpoU_subst-bd"/>
</dbReference>
<accession>A0A3S0AYW3</accession>
<dbReference type="GO" id="GO:0006396">
    <property type="term" value="P:RNA processing"/>
    <property type="evidence" value="ECO:0007669"/>
    <property type="project" value="InterPro"/>
</dbReference>
<dbReference type="Gene3D" id="3.30.1330.30">
    <property type="match status" value="1"/>
</dbReference>
<organism evidence="5 6">
    <name type="scientific">Vagococcus humatus</name>
    <dbReference type="NCBI Taxonomy" id="1889241"/>
    <lineage>
        <taxon>Bacteria</taxon>
        <taxon>Bacillati</taxon>
        <taxon>Bacillota</taxon>
        <taxon>Bacilli</taxon>
        <taxon>Lactobacillales</taxon>
        <taxon>Enterococcaceae</taxon>
        <taxon>Vagococcus</taxon>
    </lineage>
</organism>
<dbReference type="Pfam" id="PF00588">
    <property type="entry name" value="SpoU_methylase"/>
    <property type="match status" value="1"/>
</dbReference>
<comment type="caution">
    <text evidence="5">The sequence shown here is derived from an EMBL/GenBank/DDBJ whole genome shotgun (WGS) entry which is preliminary data.</text>
</comment>
<dbReference type="RefSeq" id="WP_125942840.1">
    <property type="nucleotide sequence ID" value="NZ_PXZH01000001.1"/>
</dbReference>
<evidence type="ECO:0000313" key="6">
    <source>
        <dbReference type="Proteomes" id="UP000277864"/>
    </source>
</evidence>
<comment type="similarity">
    <text evidence="1">Belongs to the class IV-like SAM-binding methyltransferase superfamily. RNA methyltransferase TrmH family.</text>
</comment>
<evidence type="ECO:0000259" key="4">
    <source>
        <dbReference type="SMART" id="SM00967"/>
    </source>
</evidence>
<keyword evidence="2 5" id="KW-0489">Methyltransferase</keyword>
<proteinExistence type="inferred from homology"/>
<dbReference type="EMBL" id="PXZH01000001">
    <property type="protein sequence ID" value="RST90226.1"/>
    <property type="molecule type" value="Genomic_DNA"/>
</dbReference>
<dbReference type="InterPro" id="IPR053888">
    <property type="entry name" value="MRM3-like_sub_bind"/>
</dbReference>
<dbReference type="OrthoDB" id="9785673at2"/>
<dbReference type="InterPro" id="IPR001537">
    <property type="entry name" value="SpoU_MeTrfase"/>
</dbReference>
<sequence>MEVITSTKNQTVKEIKKLAKKKYRDQTNTYVIEGFHLIEEAIQYNQPLKKLAVTPSVFETIQEVELFASVLESLLVVDELVFQSMSTLPTPQGILAVVDKEKVNQAISLDGPFIMLDQVQDPGNIGTIIRTADAAGFSGVILGEGCADIYQPKVMRAMQGSHFHLPIYQQALEPFVKTLQQADYTVYATALDSQAKSYREMISKEKLAIIMGNEGQGVSDSLLSLVDQTVYIPMPGHAESLNVAVAAGIVMFQVIK</sequence>
<keyword evidence="6" id="KW-1185">Reference proteome</keyword>
<dbReference type="Pfam" id="PF22435">
    <property type="entry name" value="MRM3-like_sub_bind"/>
    <property type="match status" value="1"/>
</dbReference>
<keyword evidence="3 5" id="KW-0808">Transferase</keyword>
<dbReference type="AlphaFoldDB" id="A0A3S0AYW3"/>
<name>A0A3S0AYW3_9ENTE</name>
<gene>
    <name evidence="5" type="ORF">C7P63_03895</name>
</gene>
<dbReference type="Proteomes" id="UP000277864">
    <property type="component" value="Unassembled WGS sequence"/>
</dbReference>
<dbReference type="GO" id="GO:0032259">
    <property type="term" value="P:methylation"/>
    <property type="evidence" value="ECO:0007669"/>
    <property type="project" value="UniProtKB-KW"/>
</dbReference>
<dbReference type="InterPro" id="IPR029026">
    <property type="entry name" value="tRNA_m1G_MTases_N"/>
</dbReference>
<dbReference type="SUPFAM" id="SSF55315">
    <property type="entry name" value="L30e-like"/>
    <property type="match status" value="1"/>
</dbReference>
<dbReference type="SUPFAM" id="SSF75217">
    <property type="entry name" value="alpha/beta knot"/>
    <property type="match status" value="1"/>
</dbReference>
<dbReference type="InterPro" id="IPR029064">
    <property type="entry name" value="Ribosomal_eL30-like_sf"/>
</dbReference>
<dbReference type="InterPro" id="IPR051259">
    <property type="entry name" value="rRNA_Methyltransferase"/>
</dbReference>
<reference evidence="5 6" key="1">
    <citation type="submission" date="2018-03" db="EMBL/GenBank/DDBJ databases">
        <authorList>
            <person name="Gulvik C.A."/>
        </authorList>
    </citation>
    <scope>NUCLEOTIDE SEQUENCE [LARGE SCALE GENOMIC DNA]</scope>
    <source>
        <strain evidence="5 6">JCM 31581</strain>
    </source>
</reference>
<dbReference type="GO" id="GO:0003723">
    <property type="term" value="F:RNA binding"/>
    <property type="evidence" value="ECO:0007669"/>
    <property type="project" value="InterPro"/>
</dbReference>
<dbReference type="GO" id="GO:0008173">
    <property type="term" value="F:RNA methyltransferase activity"/>
    <property type="evidence" value="ECO:0007669"/>
    <property type="project" value="InterPro"/>
</dbReference>
<dbReference type="Gene3D" id="3.40.1280.10">
    <property type="match status" value="1"/>
</dbReference>
<evidence type="ECO:0000256" key="1">
    <source>
        <dbReference type="ARBA" id="ARBA00007228"/>
    </source>
</evidence>
<dbReference type="PANTHER" id="PTHR43191">
    <property type="entry name" value="RRNA METHYLTRANSFERASE 3"/>
    <property type="match status" value="1"/>
</dbReference>
<evidence type="ECO:0000313" key="5">
    <source>
        <dbReference type="EMBL" id="RST90226.1"/>
    </source>
</evidence>
<dbReference type="InterPro" id="IPR029028">
    <property type="entry name" value="Alpha/beta_knot_MTases"/>
</dbReference>
<evidence type="ECO:0000256" key="3">
    <source>
        <dbReference type="ARBA" id="ARBA00022679"/>
    </source>
</evidence>
<dbReference type="CDD" id="cd18095">
    <property type="entry name" value="SpoU-like_rRNA-MTase"/>
    <property type="match status" value="1"/>
</dbReference>
<protein>
    <submittedName>
        <fullName evidence="5">RNA methyltransferase</fullName>
    </submittedName>
</protein>
<dbReference type="SMART" id="SM00967">
    <property type="entry name" value="SpoU_sub_bind"/>
    <property type="match status" value="1"/>
</dbReference>
<evidence type="ECO:0000256" key="2">
    <source>
        <dbReference type="ARBA" id="ARBA00022603"/>
    </source>
</evidence>
<dbReference type="PANTHER" id="PTHR43191:SF2">
    <property type="entry name" value="RRNA METHYLTRANSFERASE 3, MITOCHONDRIAL"/>
    <property type="match status" value="1"/>
</dbReference>
<dbReference type="GO" id="GO:0005737">
    <property type="term" value="C:cytoplasm"/>
    <property type="evidence" value="ECO:0007669"/>
    <property type="project" value="UniProtKB-ARBA"/>
</dbReference>
<feature type="domain" description="RNA 2-O ribose methyltransferase substrate binding" evidence="4">
    <location>
        <begin position="31"/>
        <end position="104"/>
    </location>
</feature>